<comment type="caution">
    <text evidence="4">The sequence shown here is derived from an EMBL/GenBank/DDBJ whole genome shotgun (WGS) entry which is preliminary data.</text>
</comment>
<dbReference type="Gene3D" id="3.90.70.10">
    <property type="entry name" value="Cysteine proteinases"/>
    <property type="match status" value="1"/>
</dbReference>
<evidence type="ECO:0000313" key="4">
    <source>
        <dbReference type="EMBL" id="KAJ8947883.1"/>
    </source>
</evidence>
<dbReference type="EMBL" id="JAPWTK010000150">
    <property type="protein sequence ID" value="KAJ8947883.1"/>
    <property type="molecule type" value="Genomic_DNA"/>
</dbReference>
<dbReference type="InterPro" id="IPR013128">
    <property type="entry name" value="Peptidase_C1A"/>
</dbReference>
<name>A0AAV8YBX5_9CUCU</name>
<evidence type="ECO:0000256" key="1">
    <source>
        <dbReference type="ARBA" id="ARBA00008455"/>
    </source>
</evidence>
<dbReference type="Proteomes" id="UP001162162">
    <property type="component" value="Unassembled WGS sequence"/>
</dbReference>
<accession>A0AAV8YBX5</accession>
<proteinExistence type="inferred from homology"/>
<dbReference type="GO" id="GO:0008234">
    <property type="term" value="F:cysteine-type peptidase activity"/>
    <property type="evidence" value="ECO:0007669"/>
    <property type="project" value="InterPro"/>
</dbReference>
<evidence type="ECO:0000256" key="2">
    <source>
        <dbReference type="SAM" id="SignalP"/>
    </source>
</evidence>
<dbReference type="PANTHER" id="PTHR12411">
    <property type="entry name" value="CYSTEINE PROTEASE FAMILY C1-RELATED"/>
    <property type="match status" value="1"/>
</dbReference>
<dbReference type="Pfam" id="PF00112">
    <property type="entry name" value="Peptidase_C1"/>
    <property type="match status" value="1"/>
</dbReference>
<dbReference type="InterPro" id="IPR000668">
    <property type="entry name" value="Peptidase_C1A_C"/>
</dbReference>
<evidence type="ECO:0000259" key="3">
    <source>
        <dbReference type="SMART" id="SM00645"/>
    </source>
</evidence>
<reference evidence="4" key="1">
    <citation type="journal article" date="2023" name="Insect Mol. Biol.">
        <title>Genome sequencing provides insights into the evolution of gene families encoding plant cell wall-degrading enzymes in longhorned beetles.</title>
        <authorList>
            <person name="Shin N.R."/>
            <person name="Okamura Y."/>
            <person name="Kirsch R."/>
            <person name="Pauchet Y."/>
        </authorList>
    </citation>
    <scope>NUCLEOTIDE SEQUENCE</scope>
    <source>
        <strain evidence="4">AMC_N1</strain>
    </source>
</reference>
<evidence type="ECO:0000313" key="5">
    <source>
        <dbReference type="Proteomes" id="UP001162162"/>
    </source>
</evidence>
<protein>
    <recommendedName>
        <fullName evidence="3">Peptidase C1A papain C-terminal domain-containing protein</fullName>
    </recommendedName>
</protein>
<keyword evidence="2" id="KW-0732">Signal</keyword>
<dbReference type="InterPro" id="IPR038765">
    <property type="entry name" value="Papain-like_cys_pep_sf"/>
</dbReference>
<feature type="domain" description="Peptidase C1A papain C-terminal" evidence="3">
    <location>
        <begin position="125"/>
        <end position="306"/>
    </location>
</feature>
<organism evidence="4 5">
    <name type="scientific">Aromia moschata</name>
    <dbReference type="NCBI Taxonomy" id="1265417"/>
    <lineage>
        <taxon>Eukaryota</taxon>
        <taxon>Metazoa</taxon>
        <taxon>Ecdysozoa</taxon>
        <taxon>Arthropoda</taxon>
        <taxon>Hexapoda</taxon>
        <taxon>Insecta</taxon>
        <taxon>Pterygota</taxon>
        <taxon>Neoptera</taxon>
        <taxon>Endopterygota</taxon>
        <taxon>Coleoptera</taxon>
        <taxon>Polyphaga</taxon>
        <taxon>Cucujiformia</taxon>
        <taxon>Chrysomeloidea</taxon>
        <taxon>Cerambycidae</taxon>
        <taxon>Cerambycinae</taxon>
        <taxon>Callichromatini</taxon>
        <taxon>Aromia</taxon>
    </lineage>
</organism>
<dbReference type="SMART" id="SM00645">
    <property type="entry name" value="Pept_C1"/>
    <property type="match status" value="1"/>
</dbReference>
<feature type="signal peptide" evidence="2">
    <location>
        <begin position="1"/>
        <end position="23"/>
    </location>
</feature>
<comment type="similarity">
    <text evidence="1">Belongs to the peptidase C1 family.</text>
</comment>
<keyword evidence="5" id="KW-1185">Reference proteome</keyword>
<sequence>MEINKRVCYGLIVTLAVILVSSAQYDDFSDIRGPYCQNTRCCNGREDSCAVPILEECTKDVCLIDPEIINTVNDDVTRGWTASNYSEFWGRTLDDGVKLRLGTLQPQRIVMRMNAVRRIYDRDALPREFDAEQKWPEYIAGIQDQGWCGSSWAISTAAVASDRYAIVSRGLENVQLSPQNLLSCNTKGQQGCNGGHLDKAWLFVKKIGLVDEDCFSYTGRTEKCFIKTKQTLLESGCKEPFYSERVNRYTVGPAYRLGNETDIMYEITRSGPVQGPRCRKSEFCATAQFQVEKCIAHTSDTISGGW</sequence>
<dbReference type="SUPFAM" id="SSF54001">
    <property type="entry name" value="Cysteine proteinases"/>
    <property type="match status" value="1"/>
</dbReference>
<gene>
    <name evidence="4" type="ORF">NQ318_010029</name>
</gene>
<dbReference type="GO" id="GO:0006508">
    <property type="term" value="P:proteolysis"/>
    <property type="evidence" value="ECO:0007669"/>
    <property type="project" value="InterPro"/>
</dbReference>
<dbReference type="AlphaFoldDB" id="A0AAV8YBX5"/>
<feature type="chain" id="PRO_5043944991" description="Peptidase C1A papain C-terminal domain-containing protein" evidence="2">
    <location>
        <begin position="24"/>
        <end position="306"/>
    </location>
</feature>